<evidence type="ECO:0000256" key="2">
    <source>
        <dbReference type="ARBA" id="ARBA00022737"/>
    </source>
</evidence>
<evidence type="ECO:0000259" key="7">
    <source>
        <dbReference type="PROSITE" id="PS50222"/>
    </source>
</evidence>
<organism evidence="8 9">
    <name type="scientific">Mortierella alpina</name>
    <name type="common">Oleaginous fungus</name>
    <name type="synonym">Mortierella renispora</name>
    <dbReference type="NCBI Taxonomy" id="64518"/>
    <lineage>
        <taxon>Eukaryota</taxon>
        <taxon>Fungi</taxon>
        <taxon>Fungi incertae sedis</taxon>
        <taxon>Mucoromycota</taxon>
        <taxon>Mortierellomycotina</taxon>
        <taxon>Mortierellomycetes</taxon>
        <taxon>Mortierellales</taxon>
        <taxon>Mortierellaceae</taxon>
        <taxon>Mortierella</taxon>
    </lineage>
</organism>
<comment type="similarity">
    <text evidence="1">Belongs to the protein-tyrosine phosphatase family. Non-receptor class subfamily.</text>
</comment>
<dbReference type="PROSITE" id="PS50222">
    <property type="entry name" value="EF_HAND_2"/>
    <property type="match status" value="3"/>
</dbReference>
<dbReference type="Gene3D" id="1.10.238.10">
    <property type="entry name" value="EF-hand"/>
    <property type="match status" value="1"/>
</dbReference>
<evidence type="ECO:0000256" key="3">
    <source>
        <dbReference type="ARBA" id="ARBA00022837"/>
    </source>
</evidence>
<dbReference type="GO" id="GO:0070372">
    <property type="term" value="P:regulation of ERK1 and ERK2 cascade"/>
    <property type="evidence" value="ECO:0007669"/>
    <property type="project" value="TreeGrafter"/>
</dbReference>
<feature type="domain" description="Tyrosine-protein phosphatase" evidence="5">
    <location>
        <begin position="209"/>
        <end position="356"/>
    </location>
</feature>
<gene>
    <name evidence="8" type="ORF">KVV02_002743</name>
</gene>
<dbReference type="SUPFAM" id="SSF47473">
    <property type="entry name" value="EF-hand"/>
    <property type="match status" value="1"/>
</dbReference>
<dbReference type="PROSITE" id="PS50056">
    <property type="entry name" value="TYR_PHOSPHATASE_2"/>
    <property type="match status" value="1"/>
</dbReference>
<accession>A0A9P8CVA5</accession>
<dbReference type="FunFam" id="3.90.190.10:FF:000036">
    <property type="entry name" value="Serine/threonine/tyrosine-interacting protein a"/>
    <property type="match status" value="1"/>
</dbReference>
<evidence type="ECO:0008006" key="10">
    <source>
        <dbReference type="Google" id="ProtNLM"/>
    </source>
</evidence>
<evidence type="ECO:0000313" key="8">
    <source>
        <dbReference type="EMBL" id="KAG9319509.1"/>
    </source>
</evidence>
<feature type="domain" description="Tyrosine specific protein phosphatases" evidence="6">
    <location>
        <begin position="275"/>
        <end position="334"/>
    </location>
</feature>
<evidence type="ECO:0000259" key="5">
    <source>
        <dbReference type="PROSITE" id="PS50054"/>
    </source>
</evidence>
<dbReference type="GO" id="GO:0062026">
    <property type="term" value="P:negative regulation of SCF-dependent proteasomal ubiquitin-dependent catabolic process"/>
    <property type="evidence" value="ECO:0007669"/>
    <property type="project" value="TreeGrafter"/>
</dbReference>
<evidence type="ECO:0000259" key="6">
    <source>
        <dbReference type="PROSITE" id="PS50056"/>
    </source>
</evidence>
<keyword evidence="2" id="KW-0677">Repeat</keyword>
<dbReference type="SUPFAM" id="SSF52799">
    <property type="entry name" value="(Phosphotyrosine protein) phosphatases II"/>
    <property type="match status" value="1"/>
</dbReference>
<dbReference type="InterPro" id="IPR029021">
    <property type="entry name" value="Prot-tyrosine_phosphatase-like"/>
</dbReference>
<dbReference type="InterPro" id="IPR000340">
    <property type="entry name" value="Dual-sp_phosphatase_cat-dom"/>
</dbReference>
<dbReference type="Proteomes" id="UP000717515">
    <property type="component" value="Unassembled WGS sequence"/>
</dbReference>
<dbReference type="Pfam" id="PF13499">
    <property type="entry name" value="EF-hand_7"/>
    <property type="match status" value="1"/>
</dbReference>
<dbReference type="SMART" id="SM00054">
    <property type="entry name" value="EFh"/>
    <property type="match status" value="3"/>
</dbReference>
<dbReference type="GO" id="GO:0005654">
    <property type="term" value="C:nucleoplasm"/>
    <property type="evidence" value="ECO:0007669"/>
    <property type="project" value="TreeGrafter"/>
</dbReference>
<dbReference type="GO" id="GO:0140096">
    <property type="term" value="F:catalytic activity, acting on a protein"/>
    <property type="evidence" value="ECO:0007669"/>
    <property type="project" value="UniProtKB-ARBA"/>
</dbReference>
<evidence type="ECO:0000256" key="1">
    <source>
        <dbReference type="ARBA" id="ARBA00009649"/>
    </source>
</evidence>
<feature type="domain" description="EF-hand" evidence="7">
    <location>
        <begin position="110"/>
        <end position="145"/>
    </location>
</feature>
<feature type="domain" description="EF-hand" evidence="7">
    <location>
        <begin position="7"/>
        <end position="42"/>
    </location>
</feature>
<dbReference type="InterPro" id="IPR000387">
    <property type="entry name" value="Tyr_Pase_dom"/>
</dbReference>
<comment type="caution">
    <text evidence="8">The sequence shown here is derived from an EMBL/GenBank/DDBJ whole genome shotgun (WGS) entry which is preliminary data.</text>
</comment>
<dbReference type="InterPro" id="IPR020422">
    <property type="entry name" value="TYR_PHOSPHATASE_DUAL_dom"/>
</dbReference>
<dbReference type="Pfam" id="PF00782">
    <property type="entry name" value="DSPc"/>
    <property type="match status" value="1"/>
</dbReference>
<reference evidence="8" key="1">
    <citation type="submission" date="2021-07" db="EMBL/GenBank/DDBJ databases">
        <title>Draft genome of Mortierella alpina, strain LL118, isolated from an aspen leaf litter sample.</title>
        <authorList>
            <person name="Yang S."/>
            <person name="Vinatzer B.A."/>
        </authorList>
    </citation>
    <scope>NUCLEOTIDE SEQUENCE</scope>
    <source>
        <strain evidence="8">LL118</strain>
    </source>
</reference>
<evidence type="ECO:0000256" key="4">
    <source>
        <dbReference type="SAM" id="MobiDB-lite"/>
    </source>
</evidence>
<dbReference type="CDD" id="cd00051">
    <property type="entry name" value="EFh"/>
    <property type="match status" value="1"/>
</dbReference>
<protein>
    <recommendedName>
        <fullName evidence="10">Protein-tyrosine-phosphatase</fullName>
    </recommendedName>
</protein>
<dbReference type="Gene3D" id="3.90.190.10">
    <property type="entry name" value="Protein tyrosine phosphatase superfamily"/>
    <property type="match status" value="1"/>
</dbReference>
<dbReference type="InterPro" id="IPR011992">
    <property type="entry name" value="EF-hand-dom_pair"/>
</dbReference>
<dbReference type="FunFam" id="1.10.238.10:FF:000003">
    <property type="entry name" value="Calmodulin A"/>
    <property type="match status" value="1"/>
</dbReference>
<dbReference type="PROSITE" id="PS00018">
    <property type="entry name" value="EF_HAND_1"/>
    <property type="match status" value="1"/>
</dbReference>
<dbReference type="PANTHER" id="PTHR46588:SF1">
    <property type="entry name" value="SERINE_THREONINE_TYROSINE-INTERACTING PROTEIN"/>
    <property type="match status" value="1"/>
</dbReference>
<feature type="compositionally biased region" description="Basic and acidic residues" evidence="4">
    <location>
        <begin position="385"/>
        <end position="395"/>
    </location>
</feature>
<proteinExistence type="inferred from homology"/>
<name>A0A9P8CVA5_MORAP</name>
<dbReference type="PROSITE" id="PS50054">
    <property type="entry name" value="TYR_PHOSPHATASE_DUAL"/>
    <property type="match status" value="1"/>
</dbReference>
<dbReference type="PANTHER" id="PTHR46588">
    <property type="entry name" value="SERINE/THREONINE/TYROSINE-INTERACTING PROTEIN"/>
    <property type="match status" value="1"/>
</dbReference>
<dbReference type="EMBL" id="JAIFTL010000436">
    <property type="protein sequence ID" value="KAG9319509.1"/>
    <property type="molecule type" value="Genomic_DNA"/>
</dbReference>
<feature type="domain" description="EF-hand" evidence="7">
    <location>
        <begin position="73"/>
        <end position="108"/>
    </location>
</feature>
<keyword evidence="3" id="KW-0106">Calcium</keyword>
<dbReference type="GO" id="GO:0005509">
    <property type="term" value="F:calcium ion binding"/>
    <property type="evidence" value="ECO:0007669"/>
    <property type="project" value="InterPro"/>
</dbReference>
<dbReference type="SMART" id="SM00195">
    <property type="entry name" value="DSPc"/>
    <property type="match status" value="1"/>
</dbReference>
<dbReference type="GO" id="GO:1990444">
    <property type="term" value="F:F-box domain binding"/>
    <property type="evidence" value="ECO:0007669"/>
    <property type="project" value="TreeGrafter"/>
</dbReference>
<feature type="region of interest" description="Disordered" evidence="4">
    <location>
        <begin position="360"/>
        <end position="395"/>
    </location>
</feature>
<dbReference type="InterPro" id="IPR002048">
    <property type="entry name" value="EF_hand_dom"/>
</dbReference>
<dbReference type="AlphaFoldDB" id="A0A9P8CVA5"/>
<evidence type="ECO:0000313" key="9">
    <source>
        <dbReference type="Proteomes" id="UP000717515"/>
    </source>
</evidence>
<dbReference type="InterPro" id="IPR052449">
    <property type="entry name" value="STYX-Interacting_Phosphatase"/>
</dbReference>
<dbReference type="GO" id="GO:0005737">
    <property type="term" value="C:cytoplasm"/>
    <property type="evidence" value="ECO:0007669"/>
    <property type="project" value="TreeGrafter"/>
</dbReference>
<sequence length="395" mass="44364">MSHLTHGQEIEYKEAFALFDPTNSGTIQPKAFADFIALLNDPELTKNVKLPTQPLDFKAFAALMAKNHKGAETSDEAYGALFNNINKDGSGNISSAELRSALQHFGDNTLSEADVDEIVHEADVSGDGRITLEEFLKIMQKSEKKLRGEHVLQSRRCPSPRPSANAAVQGHITADMADTDLVSDKLAVYRQLIGQSVPLLEWRYEQRREMQEILPSIFLGPYSSTRNLEELKNAGITHIVSLWDSSESKILKVHHPDQFRYLQLEISDAATQNLITLFPAVKRFMDQAILQENGKVLVNCMSGISRSPAFVVAYLMEATGLDYEMVYRYVQNKRFCMNPNPGFRHQLEEYGPIYTAIQSVGSQPVEQRSSVRRAAPEDDDDHAEEAERLAPRLRP</sequence>
<dbReference type="InterPro" id="IPR018247">
    <property type="entry name" value="EF_Hand_1_Ca_BS"/>
</dbReference>